<keyword evidence="2" id="KW-1003">Cell membrane</keyword>
<dbReference type="RefSeq" id="WP_110851011.1">
    <property type="nucleotide sequence ID" value="NZ_QKLZ01000001.1"/>
</dbReference>
<keyword evidence="4 7" id="KW-0808">Transferase</keyword>
<evidence type="ECO:0000313" key="7">
    <source>
        <dbReference type="EMBL" id="SSA36884.1"/>
    </source>
</evidence>
<dbReference type="AlphaFoldDB" id="A0A2Y8ZXS2"/>
<keyword evidence="8" id="KW-1185">Reference proteome</keyword>
<dbReference type="OrthoDB" id="9803456at2"/>
<dbReference type="GO" id="GO:0005886">
    <property type="term" value="C:plasma membrane"/>
    <property type="evidence" value="ECO:0007669"/>
    <property type="project" value="UniProtKB-SubCell"/>
</dbReference>
<dbReference type="Proteomes" id="UP000250222">
    <property type="component" value="Unassembled WGS sequence"/>
</dbReference>
<comment type="subcellular location">
    <subcellularLocation>
        <location evidence="1">Cell inner membrane</location>
    </subcellularLocation>
</comment>
<evidence type="ECO:0000256" key="1">
    <source>
        <dbReference type="ARBA" id="ARBA00004533"/>
    </source>
</evidence>
<dbReference type="InterPro" id="IPR004960">
    <property type="entry name" value="LipA_acyltrans"/>
</dbReference>
<accession>A0A2Y8ZXS2</accession>
<evidence type="ECO:0000256" key="6">
    <source>
        <dbReference type="ARBA" id="ARBA00023315"/>
    </source>
</evidence>
<dbReference type="PANTHER" id="PTHR30606">
    <property type="entry name" value="LIPID A BIOSYNTHESIS LAUROYL ACYLTRANSFERASE"/>
    <property type="match status" value="1"/>
</dbReference>
<evidence type="ECO:0000256" key="3">
    <source>
        <dbReference type="ARBA" id="ARBA00022519"/>
    </source>
</evidence>
<proteinExistence type="predicted"/>
<evidence type="ECO:0000256" key="4">
    <source>
        <dbReference type="ARBA" id="ARBA00022679"/>
    </source>
</evidence>
<gene>
    <name evidence="7" type="ORF">SAMN05216184_101542</name>
</gene>
<dbReference type="EMBL" id="UETB01000001">
    <property type="protein sequence ID" value="SSA36884.1"/>
    <property type="molecule type" value="Genomic_DNA"/>
</dbReference>
<name>A0A2Y8ZXS2_9MICO</name>
<keyword evidence="5" id="KW-0472">Membrane</keyword>
<evidence type="ECO:0000256" key="2">
    <source>
        <dbReference type="ARBA" id="ARBA00022475"/>
    </source>
</evidence>
<dbReference type="PANTHER" id="PTHR30606:SF10">
    <property type="entry name" value="PHOSPHATIDYLINOSITOL MANNOSIDE ACYLTRANSFERASE"/>
    <property type="match status" value="1"/>
</dbReference>
<dbReference type="CDD" id="cd07984">
    <property type="entry name" value="LPLAT_LABLAT-like"/>
    <property type="match status" value="1"/>
</dbReference>
<reference evidence="7 8" key="1">
    <citation type="submission" date="2016-10" db="EMBL/GenBank/DDBJ databases">
        <authorList>
            <person name="Cai Z."/>
        </authorList>
    </citation>
    <scope>NUCLEOTIDE SEQUENCE [LARGE SCALE GENOMIC DNA]</scope>
    <source>
        <strain evidence="7 8">CGMCC 1.10826</strain>
    </source>
</reference>
<keyword evidence="3" id="KW-0997">Cell inner membrane</keyword>
<dbReference type="GO" id="GO:0016746">
    <property type="term" value="F:acyltransferase activity"/>
    <property type="evidence" value="ECO:0007669"/>
    <property type="project" value="UniProtKB-KW"/>
</dbReference>
<protein>
    <submittedName>
        <fullName evidence="7">KDO2-lipid IV(A) lauroyltransferase</fullName>
    </submittedName>
</protein>
<sequence>MSLDPAALLLVAARIVPRLPAWLSAGLFAGAAELAALTGVAGVGQLRANIARAVPDASPRELRRLTRRGMRSYMRYYEESLRLPTVSEAQLGQRVRAVNDGWVRAERAAGRPVVVALGHLGNWDLAGAWATRFLAPVVTVAEHLEPEELFQSFLDFRRGLGMTIIPLERDGSTFRALLRETRSGVPLVPLLADRDLSRTNVDVALLGERARVAPGPATLAVATGATLAFVGIHYERLRGPRRQAAGSRWGIVITFGDPITPPDGASREETVTALTQAWVDELGEAVRAHPEDWHMLQPLFVGDLDPARLKPAGSVA</sequence>
<dbReference type="NCBIfam" id="NF005919">
    <property type="entry name" value="PRK07920.1"/>
    <property type="match status" value="1"/>
</dbReference>
<dbReference type="GO" id="GO:0009247">
    <property type="term" value="P:glycolipid biosynthetic process"/>
    <property type="evidence" value="ECO:0007669"/>
    <property type="project" value="UniProtKB-ARBA"/>
</dbReference>
<organism evidence="7 8">
    <name type="scientific">Georgenia satyanarayanai</name>
    <dbReference type="NCBI Taxonomy" id="860221"/>
    <lineage>
        <taxon>Bacteria</taxon>
        <taxon>Bacillati</taxon>
        <taxon>Actinomycetota</taxon>
        <taxon>Actinomycetes</taxon>
        <taxon>Micrococcales</taxon>
        <taxon>Bogoriellaceae</taxon>
        <taxon>Georgenia</taxon>
    </lineage>
</organism>
<evidence type="ECO:0000256" key="5">
    <source>
        <dbReference type="ARBA" id="ARBA00023136"/>
    </source>
</evidence>
<dbReference type="Pfam" id="PF03279">
    <property type="entry name" value="Lip_A_acyltrans"/>
    <property type="match status" value="1"/>
</dbReference>
<evidence type="ECO:0000313" key="8">
    <source>
        <dbReference type="Proteomes" id="UP000250222"/>
    </source>
</evidence>
<keyword evidence="6" id="KW-0012">Acyltransferase</keyword>